<feature type="region of interest" description="Disordered" evidence="1">
    <location>
        <begin position="1"/>
        <end position="60"/>
    </location>
</feature>
<comment type="caution">
    <text evidence="2">The sequence shown here is derived from an EMBL/GenBank/DDBJ whole genome shotgun (WGS) entry which is preliminary data.</text>
</comment>
<accession>A0AB36S454</accession>
<dbReference type="EMBL" id="MBJH01000001">
    <property type="protein sequence ID" value="PDX39513.1"/>
    <property type="molecule type" value="Genomic_DNA"/>
</dbReference>
<protein>
    <submittedName>
        <fullName evidence="2">Uncharacterized protein</fullName>
    </submittedName>
</protein>
<gene>
    <name evidence="2" type="ORF">BB468_00400</name>
</gene>
<reference evidence="2 3" key="1">
    <citation type="journal article" date="2017" name="Gut Pathog.">
        <title>Phylogenomics of Colombian Helicobacter pylori isolates.</title>
        <authorList>
            <person name="Gutierrez-Escobar A.J."/>
            <person name="Trujillo E."/>
            <person name="Acevedo O."/>
            <person name="Bravo M.M."/>
        </authorList>
    </citation>
    <scope>NUCLEOTIDE SEQUENCE [LARGE SCALE GENOMIC DNA]</scope>
    <source>
        <strain evidence="2 3">2021</strain>
    </source>
</reference>
<name>A0AB36S454_HELPX</name>
<evidence type="ECO:0000313" key="3">
    <source>
        <dbReference type="Proteomes" id="UP000220405"/>
    </source>
</evidence>
<organism evidence="2 3">
    <name type="scientific">Helicobacter pylori</name>
    <name type="common">Campylobacter pylori</name>
    <dbReference type="NCBI Taxonomy" id="210"/>
    <lineage>
        <taxon>Bacteria</taxon>
        <taxon>Pseudomonadati</taxon>
        <taxon>Campylobacterota</taxon>
        <taxon>Epsilonproteobacteria</taxon>
        <taxon>Campylobacterales</taxon>
        <taxon>Helicobacteraceae</taxon>
        <taxon>Helicobacter</taxon>
    </lineage>
</organism>
<evidence type="ECO:0000256" key="1">
    <source>
        <dbReference type="SAM" id="MobiDB-lite"/>
    </source>
</evidence>
<proteinExistence type="predicted"/>
<dbReference type="Proteomes" id="UP000220405">
    <property type="component" value="Unassembled WGS sequence"/>
</dbReference>
<feature type="compositionally biased region" description="Basic residues" evidence="1">
    <location>
        <begin position="12"/>
        <end position="54"/>
    </location>
</feature>
<sequence length="60" mass="7311">MLKRIFNQAPLPKKRKTLKKKPPNKGFKTKTPQKKEFKKSKKRNPLKREFHKKREFNASF</sequence>
<dbReference type="AlphaFoldDB" id="A0AB36S454"/>
<evidence type="ECO:0000313" key="2">
    <source>
        <dbReference type="EMBL" id="PDX39513.1"/>
    </source>
</evidence>